<proteinExistence type="predicted"/>
<name>A0A074MLR9_9SPHN</name>
<evidence type="ECO:0000256" key="2">
    <source>
        <dbReference type="ARBA" id="ARBA00001946"/>
    </source>
</evidence>
<comment type="caution">
    <text evidence="8">The sequence shown here is derived from an EMBL/GenBank/DDBJ whole genome shotgun (WGS) entry which is preliminary data.</text>
</comment>
<evidence type="ECO:0000256" key="1">
    <source>
        <dbReference type="ARBA" id="ARBA00001936"/>
    </source>
</evidence>
<feature type="domain" description="Nudix hydrolase" evidence="7">
    <location>
        <begin position="12"/>
        <end position="206"/>
    </location>
</feature>
<dbReference type="RefSeq" id="WP_034904328.1">
    <property type="nucleotide sequence ID" value="NZ_CP017057.1"/>
</dbReference>
<dbReference type="AlphaFoldDB" id="A0A074MLR9"/>
<reference evidence="8 9" key="1">
    <citation type="submission" date="2014-04" db="EMBL/GenBank/DDBJ databases">
        <title>A comprehensive comparison of genomes of Erythrobacter spp. Strains.</title>
        <authorList>
            <person name="Zheng Q."/>
        </authorList>
    </citation>
    <scope>NUCLEOTIDE SEQUENCE [LARGE SCALE GENOMIC DNA]</scope>
    <source>
        <strain evidence="8 9">DSM 8509</strain>
    </source>
</reference>
<evidence type="ECO:0000259" key="7">
    <source>
        <dbReference type="PROSITE" id="PS51462"/>
    </source>
</evidence>
<dbReference type="PANTHER" id="PTHR12318:SF0">
    <property type="entry name" value="ACYL-COENZYME A DIPHOSPHATASE NUDT19"/>
    <property type="match status" value="1"/>
</dbReference>
<keyword evidence="9" id="KW-1185">Reference proteome</keyword>
<keyword evidence="3" id="KW-0479">Metal-binding</keyword>
<dbReference type="SUPFAM" id="SSF55811">
    <property type="entry name" value="Nudix"/>
    <property type="match status" value="1"/>
</dbReference>
<organism evidence="8 9">
    <name type="scientific">Erythrobacter litoralis</name>
    <dbReference type="NCBI Taxonomy" id="39960"/>
    <lineage>
        <taxon>Bacteria</taxon>
        <taxon>Pseudomonadati</taxon>
        <taxon>Pseudomonadota</taxon>
        <taxon>Alphaproteobacteria</taxon>
        <taxon>Sphingomonadales</taxon>
        <taxon>Erythrobacteraceae</taxon>
        <taxon>Erythrobacter/Porphyrobacter group</taxon>
        <taxon>Erythrobacter</taxon>
    </lineage>
</organism>
<sequence length="266" mass="28452">MSSPDTSGAPREGIPAATIIIFRNSPSGGPPEVLMTVRSRNMTFAGGMAVFPGGRVDPADYELGEKVSRAAHGAIAPDEAAHQIAAVRETLEETGLALGLAGDITAQSAAEARAMLMREGALAPVLDAFGWSLDLDQITPFARWFPKNEKIVRAYDTRFYLADLGTGAVDVSIDQAENTHLFWTSAQGALEAAEAGEIKIIFPTRRNLERLALFASFAEARAQAEAIPVRTIMPRIEQRGGRTMLTILEDAGYPVTAEVLDDVARG</sequence>
<evidence type="ECO:0000313" key="9">
    <source>
        <dbReference type="Proteomes" id="UP000027866"/>
    </source>
</evidence>
<dbReference type="EMBL" id="JMIX01000008">
    <property type="protein sequence ID" value="KEO92803.1"/>
    <property type="molecule type" value="Genomic_DNA"/>
</dbReference>
<protein>
    <submittedName>
        <fullName evidence="8">NUDIX hydrolase</fullName>
    </submittedName>
</protein>
<dbReference type="PANTHER" id="PTHR12318">
    <property type="entry name" value="TESTOSTERONE-REGULATED PROTEIN RP2"/>
    <property type="match status" value="1"/>
</dbReference>
<evidence type="ECO:0000256" key="3">
    <source>
        <dbReference type="ARBA" id="ARBA00022723"/>
    </source>
</evidence>
<evidence type="ECO:0000313" key="8">
    <source>
        <dbReference type="EMBL" id="KEO92803.1"/>
    </source>
</evidence>
<dbReference type="Pfam" id="PF00293">
    <property type="entry name" value="NUDIX"/>
    <property type="match status" value="1"/>
</dbReference>
<evidence type="ECO:0000256" key="5">
    <source>
        <dbReference type="ARBA" id="ARBA00022842"/>
    </source>
</evidence>
<keyword evidence="4 8" id="KW-0378">Hydrolase</keyword>
<dbReference type="GO" id="GO:0016818">
    <property type="term" value="F:hydrolase activity, acting on acid anhydrides, in phosphorus-containing anhydrides"/>
    <property type="evidence" value="ECO:0007669"/>
    <property type="project" value="InterPro"/>
</dbReference>
<evidence type="ECO:0000256" key="6">
    <source>
        <dbReference type="ARBA" id="ARBA00023211"/>
    </source>
</evidence>
<accession>A0A074MLR9</accession>
<dbReference type="GO" id="GO:0046872">
    <property type="term" value="F:metal ion binding"/>
    <property type="evidence" value="ECO:0007669"/>
    <property type="project" value="UniProtKB-KW"/>
</dbReference>
<dbReference type="InterPro" id="IPR015797">
    <property type="entry name" value="NUDIX_hydrolase-like_dom_sf"/>
</dbReference>
<dbReference type="OrthoDB" id="7183442at2"/>
<keyword evidence="6" id="KW-0464">Manganese</keyword>
<evidence type="ECO:0000256" key="4">
    <source>
        <dbReference type="ARBA" id="ARBA00022801"/>
    </source>
</evidence>
<keyword evidence="5" id="KW-0460">Magnesium</keyword>
<dbReference type="Proteomes" id="UP000027866">
    <property type="component" value="Unassembled WGS sequence"/>
</dbReference>
<dbReference type="InterPro" id="IPR039121">
    <property type="entry name" value="NUDT19"/>
</dbReference>
<gene>
    <name evidence="8" type="ORF">EH32_13490</name>
</gene>
<dbReference type="Gene3D" id="3.90.79.10">
    <property type="entry name" value="Nucleoside Triphosphate Pyrophosphohydrolase"/>
    <property type="match status" value="1"/>
</dbReference>
<dbReference type="CDD" id="cd18870">
    <property type="entry name" value="NUDIX_AcylCoAdiphos_Nudt19"/>
    <property type="match status" value="1"/>
</dbReference>
<comment type="cofactor">
    <cofactor evidence="1">
        <name>Mn(2+)</name>
        <dbReference type="ChEBI" id="CHEBI:29035"/>
    </cofactor>
</comment>
<dbReference type="PROSITE" id="PS51462">
    <property type="entry name" value="NUDIX"/>
    <property type="match status" value="1"/>
</dbReference>
<comment type="cofactor">
    <cofactor evidence="2">
        <name>Mg(2+)</name>
        <dbReference type="ChEBI" id="CHEBI:18420"/>
    </cofactor>
</comment>
<dbReference type="InterPro" id="IPR000086">
    <property type="entry name" value="NUDIX_hydrolase_dom"/>
</dbReference>